<keyword evidence="4" id="KW-1185">Reference proteome</keyword>
<dbReference type="InterPro" id="IPR050921">
    <property type="entry name" value="T4SS_GSP_E_ATPase"/>
</dbReference>
<protein>
    <submittedName>
        <fullName evidence="3">Pilus assembly protein CpaF</fullName>
    </submittedName>
</protein>
<dbReference type="PANTHER" id="PTHR30486:SF6">
    <property type="entry name" value="TYPE IV PILUS RETRACTATION ATPASE PILT"/>
    <property type="match status" value="1"/>
</dbReference>
<dbReference type="Gene3D" id="3.30.450.380">
    <property type="match status" value="1"/>
</dbReference>
<comment type="caution">
    <text evidence="3">The sequence shown here is derived from an EMBL/GenBank/DDBJ whole genome shotgun (WGS) entry which is preliminary data.</text>
</comment>
<dbReference type="AlphaFoldDB" id="A0A918L800"/>
<feature type="domain" description="Bacterial type II secretion system protein E" evidence="2">
    <location>
        <begin position="57"/>
        <end position="336"/>
    </location>
</feature>
<dbReference type="SUPFAM" id="SSF52540">
    <property type="entry name" value="P-loop containing nucleoside triphosphate hydrolases"/>
    <property type="match status" value="1"/>
</dbReference>
<evidence type="ECO:0000259" key="2">
    <source>
        <dbReference type="Pfam" id="PF00437"/>
    </source>
</evidence>
<dbReference type="Proteomes" id="UP000660680">
    <property type="component" value="Unassembled WGS sequence"/>
</dbReference>
<gene>
    <name evidence="3" type="primary">cpaF</name>
    <name evidence="3" type="ORF">GCM10010171_06710</name>
</gene>
<proteinExistence type="inferred from homology"/>
<dbReference type="InterPro" id="IPR001482">
    <property type="entry name" value="T2SS/T4SS_dom"/>
</dbReference>
<dbReference type="RefSeq" id="WP_189208781.1">
    <property type="nucleotide sequence ID" value="NZ_BMRB01000001.1"/>
</dbReference>
<dbReference type="EMBL" id="BMRB01000001">
    <property type="protein sequence ID" value="GGS17088.1"/>
    <property type="molecule type" value="Genomic_DNA"/>
</dbReference>
<accession>A0A918L800</accession>
<dbReference type="GO" id="GO:0016887">
    <property type="term" value="F:ATP hydrolysis activity"/>
    <property type="evidence" value="ECO:0007669"/>
    <property type="project" value="InterPro"/>
</dbReference>
<sequence>MIPDLTDRVRLRLARRDSAAVTPAMVAEAVRECAGGVVGQNDMNTALTELRREFIGAGPLDPLLSTPDVTDILVTAPDEVWTDSPRGLRRSDTRFPDDDAVRRLAQRLALSAGRRLDDAQPFVDAWLPESVTPVRVRLHAVLPPIATTTYLSLRVLRPATHSLPELVRRGTFCPTTADLLTRIVQARLAFLVSGSTGSGKTTLLSALLSAVPATERIICIEDAGELHPNHPQFVRLLSRPPNIEGAGEITQRDLVRQSLRMRPDRIVVGEVRGPEVVDLLTALNTGHEGGAGTVHANTPTDVPARLEALAALTSLPREALHTQLAAAIHLVLHMTRTGPQRHLTEIAVLHRPTTTVQATPVWQNGHPTAHYPLLDRLLTRPTNQDSSHRHPHPGWHP</sequence>
<name>A0A918L800_9PSEU</name>
<dbReference type="Pfam" id="PF00437">
    <property type="entry name" value="T2SSE"/>
    <property type="match status" value="1"/>
</dbReference>
<organism evidence="3 4">
    <name type="scientific">Actinokineospora fastidiosa</name>
    <dbReference type="NCBI Taxonomy" id="1816"/>
    <lineage>
        <taxon>Bacteria</taxon>
        <taxon>Bacillati</taxon>
        <taxon>Actinomycetota</taxon>
        <taxon>Actinomycetes</taxon>
        <taxon>Pseudonocardiales</taxon>
        <taxon>Pseudonocardiaceae</taxon>
        <taxon>Actinokineospora</taxon>
    </lineage>
</organism>
<evidence type="ECO:0000313" key="3">
    <source>
        <dbReference type="EMBL" id="GGS17088.1"/>
    </source>
</evidence>
<comment type="similarity">
    <text evidence="1">Belongs to the GSP E family.</text>
</comment>
<dbReference type="PANTHER" id="PTHR30486">
    <property type="entry name" value="TWITCHING MOTILITY PROTEIN PILT"/>
    <property type="match status" value="1"/>
</dbReference>
<dbReference type="InterPro" id="IPR022399">
    <property type="entry name" value="TadA-like_ATPase"/>
</dbReference>
<dbReference type="InterPro" id="IPR027417">
    <property type="entry name" value="P-loop_NTPase"/>
</dbReference>
<reference evidence="3" key="2">
    <citation type="submission" date="2020-09" db="EMBL/GenBank/DDBJ databases">
        <authorList>
            <person name="Sun Q."/>
            <person name="Ohkuma M."/>
        </authorList>
    </citation>
    <scope>NUCLEOTIDE SEQUENCE</scope>
    <source>
        <strain evidence="3">JCM 3276</strain>
    </source>
</reference>
<reference evidence="3" key="1">
    <citation type="journal article" date="2014" name="Int. J. Syst. Evol. Microbiol.">
        <title>Complete genome sequence of Corynebacterium casei LMG S-19264T (=DSM 44701T), isolated from a smear-ripened cheese.</title>
        <authorList>
            <consortium name="US DOE Joint Genome Institute (JGI-PGF)"/>
            <person name="Walter F."/>
            <person name="Albersmeier A."/>
            <person name="Kalinowski J."/>
            <person name="Ruckert C."/>
        </authorList>
    </citation>
    <scope>NUCLEOTIDE SEQUENCE</scope>
    <source>
        <strain evidence="3">JCM 3276</strain>
    </source>
</reference>
<evidence type="ECO:0000256" key="1">
    <source>
        <dbReference type="ARBA" id="ARBA00006611"/>
    </source>
</evidence>
<dbReference type="CDD" id="cd01130">
    <property type="entry name" value="VirB11-like_ATPase"/>
    <property type="match status" value="1"/>
</dbReference>
<dbReference type="NCBIfam" id="TIGR03819">
    <property type="entry name" value="heli_sec_ATPase"/>
    <property type="match status" value="1"/>
</dbReference>
<evidence type="ECO:0000313" key="4">
    <source>
        <dbReference type="Proteomes" id="UP000660680"/>
    </source>
</evidence>
<dbReference type="Gene3D" id="3.40.50.300">
    <property type="entry name" value="P-loop containing nucleotide triphosphate hydrolases"/>
    <property type="match status" value="1"/>
</dbReference>